<gene>
    <name evidence="4" type="ORF">CGLAU_04840</name>
</gene>
<feature type="compositionally biased region" description="Low complexity" evidence="1">
    <location>
        <begin position="504"/>
        <end position="531"/>
    </location>
</feature>
<protein>
    <submittedName>
        <fullName evidence="4">Putative monoacyl phosphatidylinositol tetramannoside-binding protein LpqW</fullName>
    </submittedName>
</protein>
<feature type="region of interest" description="Disordered" evidence="1">
    <location>
        <begin position="70"/>
        <end position="89"/>
    </location>
</feature>
<dbReference type="EMBL" id="CP019688">
    <property type="protein sequence ID" value="AQQ14942.1"/>
    <property type="molecule type" value="Genomic_DNA"/>
</dbReference>
<dbReference type="CDD" id="cd08501">
    <property type="entry name" value="PBP2_Lpqw"/>
    <property type="match status" value="1"/>
</dbReference>
<organism evidence="4 5">
    <name type="scientific">Corynebacterium glaucum</name>
    <dbReference type="NCBI Taxonomy" id="187491"/>
    <lineage>
        <taxon>Bacteria</taxon>
        <taxon>Bacillati</taxon>
        <taxon>Actinomycetota</taxon>
        <taxon>Actinomycetes</taxon>
        <taxon>Mycobacteriales</taxon>
        <taxon>Corynebacteriaceae</taxon>
        <taxon>Corynebacterium</taxon>
    </lineage>
</organism>
<dbReference type="OrthoDB" id="9803988at2"/>
<dbReference type="Gene3D" id="3.10.105.10">
    <property type="entry name" value="Dipeptide-binding Protein, Domain 3"/>
    <property type="match status" value="1"/>
</dbReference>
<dbReference type="PANTHER" id="PTHR30290">
    <property type="entry name" value="PERIPLASMIC BINDING COMPONENT OF ABC TRANSPORTER"/>
    <property type="match status" value="1"/>
</dbReference>
<reference evidence="4 5" key="1">
    <citation type="submission" date="2016-12" db="EMBL/GenBank/DDBJ databases">
        <authorList>
            <person name="Song W.-J."/>
            <person name="Kurnit D.M."/>
        </authorList>
    </citation>
    <scope>NUCLEOTIDE SEQUENCE [LARGE SCALE GENOMIC DNA]</scope>
    <source>
        <strain evidence="4 5">DSM 30827</strain>
    </source>
</reference>
<keyword evidence="2" id="KW-0732">Signal</keyword>
<feature type="signal peptide" evidence="2">
    <location>
        <begin position="1"/>
        <end position="37"/>
    </location>
</feature>
<accession>A0A1Q2HVT3</accession>
<dbReference type="SUPFAM" id="SSF53850">
    <property type="entry name" value="Periplasmic binding protein-like II"/>
    <property type="match status" value="1"/>
</dbReference>
<dbReference type="Gene3D" id="3.40.190.10">
    <property type="entry name" value="Periplasmic binding protein-like II"/>
    <property type="match status" value="1"/>
</dbReference>
<dbReference type="InterPro" id="IPR000914">
    <property type="entry name" value="SBP_5_dom"/>
</dbReference>
<proteinExistence type="predicted"/>
<keyword evidence="5" id="KW-1185">Reference proteome</keyword>
<evidence type="ECO:0000313" key="5">
    <source>
        <dbReference type="Proteomes" id="UP000217209"/>
    </source>
</evidence>
<feature type="region of interest" description="Disordered" evidence="1">
    <location>
        <begin position="504"/>
        <end position="533"/>
    </location>
</feature>
<dbReference type="PANTHER" id="PTHR30290:SF65">
    <property type="entry name" value="MONOACYL PHOSPHATIDYLINOSITOL TETRAMANNOSIDE-BINDING PROTEIN LPQW-RELATED"/>
    <property type="match status" value="1"/>
</dbReference>
<feature type="chain" id="PRO_5038663439" evidence="2">
    <location>
        <begin position="38"/>
        <end position="646"/>
    </location>
</feature>
<feature type="region of interest" description="Disordered" evidence="1">
    <location>
        <begin position="384"/>
        <end position="420"/>
    </location>
</feature>
<evidence type="ECO:0000256" key="2">
    <source>
        <dbReference type="SAM" id="SignalP"/>
    </source>
</evidence>
<dbReference type="GO" id="GO:1904680">
    <property type="term" value="F:peptide transmembrane transporter activity"/>
    <property type="evidence" value="ECO:0007669"/>
    <property type="project" value="TreeGrafter"/>
</dbReference>
<dbReference type="InterPro" id="IPR039424">
    <property type="entry name" value="SBP_5"/>
</dbReference>
<dbReference type="Proteomes" id="UP000217209">
    <property type="component" value="Chromosome"/>
</dbReference>
<sequence precursor="true">MTRFTHPAHKGSARTRHPRTRLAATATTATTALTALAGLTAATALTALSGCAADPAPPPLVTEGEAEKELERLAETTESATSTSERPARVEVSVGVDPVRAGFNPHLAADEQATVRSIADLVLPSAFVDGERNPDLLLAATRLPSSPKAATVRYVIDPEAQWSDGTPISGADFIYLWRAMRTTPGTINAYGYDAIADIRVSGPSGKTVDVDFRTPIRDIRGLFTHLLPSHLLAADASDFATALHDSIPASAGRFLFSGVDRGRGTITLNRNDRFWGPAPARIDILNLQPARTTTQTADQLRSGQIAFVDMAPDETTHRVLELVPDTQVLTTDGPRTLGVTLTAGVTFEARQELASLIDAPLLASIATNRSTDLALPSEVTPAGAAPAGAAPAALPSDASTSGASTSGASTSSEPTSSESGIAGGALEAYIAKQGALRVAADAADPAAAAAGKTFVDQLNAAGIEAKFVGTDNNTIMGKLLPAGAIDAVFGWRVSDAALAASKATNATNATSATNPNDTSSSTSTSRVASPANPESITEIAGRAACPAHAFRAANLSGYCSSGTEQLAADVLAGTTSVQDAVAIFAQIEAAEALWVPIVTETRVAALGQGIEGPDPNLKNWDGGLATAPTWRVTTPANAGKKEPLAQ</sequence>
<dbReference type="Pfam" id="PF00496">
    <property type="entry name" value="SBP_bac_5"/>
    <property type="match status" value="1"/>
</dbReference>
<evidence type="ECO:0000256" key="1">
    <source>
        <dbReference type="SAM" id="MobiDB-lite"/>
    </source>
</evidence>
<dbReference type="KEGG" id="cgv:CGLAU_04840"/>
<feature type="region of interest" description="Disordered" evidence="1">
    <location>
        <begin position="1"/>
        <end position="20"/>
    </location>
</feature>
<name>A0A1Q2HVT3_9CORY</name>
<feature type="domain" description="Solute-binding protein family 5" evidence="3">
    <location>
        <begin position="141"/>
        <end position="496"/>
    </location>
</feature>
<dbReference type="Gene3D" id="3.90.76.10">
    <property type="entry name" value="Dipeptide-binding Protein, Domain 1"/>
    <property type="match status" value="1"/>
</dbReference>
<dbReference type="GO" id="GO:0015833">
    <property type="term" value="P:peptide transport"/>
    <property type="evidence" value="ECO:0007669"/>
    <property type="project" value="TreeGrafter"/>
</dbReference>
<dbReference type="RefSeq" id="WP_095659704.1">
    <property type="nucleotide sequence ID" value="NZ_CP019688.1"/>
</dbReference>
<evidence type="ECO:0000313" key="4">
    <source>
        <dbReference type="EMBL" id="AQQ14942.1"/>
    </source>
</evidence>
<evidence type="ECO:0000259" key="3">
    <source>
        <dbReference type="Pfam" id="PF00496"/>
    </source>
</evidence>
<dbReference type="AlphaFoldDB" id="A0A1Q2HVT3"/>
<feature type="compositionally biased region" description="Low complexity" evidence="1">
    <location>
        <begin position="76"/>
        <end position="85"/>
    </location>
</feature>